<proteinExistence type="predicted"/>
<organism evidence="1 2">
    <name type="scientific">Clostridium tyrobutyricum DIVETGP</name>
    <dbReference type="NCBI Taxonomy" id="1408889"/>
    <lineage>
        <taxon>Bacteria</taxon>
        <taxon>Bacillati</taxon>
        <taxon>Bacillota</taxon>
        <taxon>Clostridia</taxon>
        <taxon>Eubacteriales</taxon>
        <taxon>Clostridiaceae</taxon>
        <taxon>Clostridium</taxon>
    </lineage>
</organism>
<keyword evidence="2" id="KW-1185">Reference proteome</keyword>
<protein>
    <submittedName>
        <fullName evidence="1">Uncharacterized protein</fullName>
    </submittedName>
</protein>
<gene>
    <name evidence="1" type="ORF">CTDIVETGP_2112</name>
</gene>
<evidence type="ECO:0000313" key="1">
    <source>
        <dbReference type="EMBL" id="CDL92042.1"/>
    </source>
</evidence>
<comment type="caution">
    <text evidence="1">The sequence shown here is derived from an EMBL/GenBank/DDBJ whole genome shotgun (WGS) entry which is preliminary data.</text>
</comment>
<accession>W6NJ44</accession>
<evidence type="ECO:0000313" key="2">
    <source>
        <dbReference type="Proteomes" id="UP000019482"/>
    </source>
</evidence>
<reference evidence="1 2" key="1">
    <citation type="journal article" date="2015" name="Genome Announc.">
        <title>Draft Genome Sequence of Clostridium tyrobutyricum Strain DIVETGP, Isolated from Cow's Milk for Grana Padano Production.</title>
        <authorList>
            <person name="Soggiu A."/>
            <person name="Piras C."/>
            <person name="Gaiarsa S."/>
            <person name="Sassera D."/>
            <person name="Roncada P."/>
            <person name="Bendixen E."/>
            <person name="Brasca M."/>
            <person name="Bonizzi L."/>
        </authorList>
    </citation>
    <scope>NUCLEOTIDE SEQUENCE [LARGE SCALE GENOMIC DNA]</scope>
    <source>
        <strain evidence="1 2">DIVETGP</strain>
    </source>
</reference>
<sequence length="40" mass="4765">MLKFKYIVIYSRGNLSSNYDMHFFNLGIIFLNETGTKKFI</sequence>
<dbReference type="EMBL" id="CBXI010000038">
    <property type="protein sequence ID" value="CDL92042.1"/>
    <property type="molecule type" value="Genomic_DNA"/>
</dbReference>
<name>W6NJ44_CLOTY</name>
<dbReference type="AlphaFoldDB" id="W6NJ44"/>
<dbReference type="Proteomes" id="UP000019482">
    <property type="component" value="Unassembled WGS sequence"/>
</dbReference>